<evidence type="ECO:0000256" key="1">
    <source>
        <dbReference type="SAM" id="MobiDB-lite"/>
    </source>
</evidence>
<reference evidence="2 3" key="4">
    <citation type="journal article" date="2011" name="BMC Genomics">
        <title>RNA-Seq improves annotation of protein-coding genes in the cucumber genome.</title>
        <authorList>
            <person name="Li Z."/>
            <person name="Zhang Z."/>
            <person name="Yan P."/>
            <person name="Huang S."/>
            <person name="Fei Z."/>
            <person name="Lin K."/>
        </authorList>
    </citation>
    <scope>NUCLEOTIDE SEQUENCE [LARGE SCALE GENOMIC DNA]</scope>
    <source>
        <strain evidence="3">cv. 9930</strain>
    </source>
</reference>
<evidence type="ECO:0000313" key="2">
    <source>
        <dbReference type="EMBL" id="KGN57723.1"/>
    </source>
</evidence>
<reference evidence="2 3" key="3">
    <citation type="journal article" date="2010" name="BMC Genomics">
        <title>Transcriptome sequencing and comparative analysis of cucumber flowers with different sex types.</title>
        <authorList>
            <person name="Guo S."/>
            <person name="Zheng Y."/>
            <person name="Joung J.G."/>
            <person name="Liu S."/>
            <person name="Zhang Z."/>
            <person name="Crasta O.R."/>
            <person name="Sobral B.W."/>
            <person name="Xu Y."/>
            <person name="Huang S."/>
            <person name="Fei Z."/>
        </authorList>
    </citation>
    <scope>NUCLEOTIDE SEQUENCE [LARGE SCALE GENOMIC DNA]</scope>
    <source>
        <strain evidence="3">cv. 9930</strain>
    </source>
</reference>
<dbReference type="EMBL" id="CM002924">
    <property type="protein sequence ID" value="KGN57723.1"/>
    <property type="molecule type" value="Genomic_DNA"/>
</dbReference>
<feature type="region of interest" description="Disordered" evidence="1">
    <location>
        <begin position="77"/>
        <end position="101"/>
    </location>
</feature>
<proteinExistence type="predicted"/>
<gene>
    <name evidence="2" type="ORF">Csa_3G263210</name>
</gene>
<dbReference type="Gramene" id="KGN57723">
    <property type="protein sequence ID" value="KGN57723"/>
    <property type="gene ID" value="Csa_3G263210"/>
</dbReference>
<evidence type="ECO:0000313" key="3">
    <source>
        <dbReference type="Proteomes" id="UP000029981"/>
    </source>
</evidence>
<reference evidence="2 3" key="1">
    <citation type="journal article" date="2009" name="Nat. Genet.">
        <title>The genome of the cucumber, Cucumis sativus L.</title>
        <authorList>
            <person name="Huang S."/>
            <person name="Li R."/>
            <person name="Zhang Z."/>
            <person name="Li L."/>
            <person name="Gu X."/>
            <person name="Fan W."/>
            <person name="Lucas W.J."/>
            <person name="Wang X."/>
            <person name="Xie B."/>
            <person name="Ni P."/>
            <person name="Ren Y."/>
            <person name="Zhu H."/>
            <person name="Li J."/>
            <person name="Lin K."/>
            <person name="Jin W."/>
            <person name="Fei Z."/>
            <person name="Li G."/>
            <person name="Staub J."/>
            <person name="Kilian A."/>
            <person name="van der Vossen E.A."/>
            <person name="Wu Y."/>
            <person name="Guo J."/>
            <person name="He J."/>
            <person name="Jia Z."/>
            <person name="Ren Y."/>
            <person name="Tian G."/>
            <person name="Lu Y."/>
            <person name="Ruan J."/>
            <person name="Qian W."/>
            <person name="Wang M."/>
            <person name="Huang Q."/>
            <person name="Li B."/>
            <person name="Xuan Z."/>
            <person name="Cao J."/>
            <person name="Asan"/>
            <person name="Wu Z."/>
            <person name="Zhang J."/>
            <person name="Cai Q."/>
            <person name="Bai Y."/>
            <person name="Zhao B."/>
            <person name="Han Y."/>
            <person name="Li Y."/>
            <person name="Li X."/>
            <person name="Wang S."/>
            <person name="Shi Q."/>
            <person name="Liu S."/>
            <person name="Cho W.K."/>
            <person name="Kim J.Y."/>
            <person name="Xu Y."/>
            <person name="Heller-Uszynska K."/>
            <person name="Miao H."/>
            <person name="Cheng Z."/>
            <person name="Zhang S."/>
            <person name="Wu J."/>
            <person name="Yang Y."/>
            <person name="Kang H."/>
            <person name="Li M."/>
            <person name="Liang H."/>
            <person name="Ren X."/>
            <person name="Shi Z."/>
            <person name="Wen M."/>
            <person name="Jian M."/>
            <person name="Yang H."/>
            <person name="Zhang G."/>
            <person name="Yang Z."/>
            <person name="Chen R."/>
            <person name="Liu S."/>
            <person name="Li J."/>
            <person name="Ma L."/>
            <person name="Liu H."/>
            <person name="Zhou Y."/>
            <person name="Zhao J."/>
            <person name="Fang X."/>
            <person name="Li G."/>
            <person name="Fang L."/>
            <person name="Li Y."/>
            <person name="Liu D."/>
            <person name="Zheng H."/>
            <person name="Zhang Y."/>
            <person name="Qin N."/>
            <person name="Li Z."/>
            <person name="Yang G."/>
            <person name="Yang S."/>
            <person name="Bolund L."/>
            <person name="Kristiansen K."/>
            <person name="Zheng H."/>
            <person name="Li S."/>
            <person name="Zhang X."/>
            <person name="Yang H."/>
            <person name="Wang J."/>
            <person name="Sun R."/>
            <person name="Zhang B."/>
            <person name="Jiang S."/>
            <person name="Wang J."/>
            <person name="Du Y."/>
            <person name="Li S."/>
        </authorList>
    </citation>
    <scope>NUCLEOTIDE SEQUENCE [LARGE SCALE GENOMIC DNA]</scope>
    <source>
        <strain evidence="3">cv. 9930</strain>
    </source>
</reference>
<organism evidence="2 3">
    <name type="scientific">Cucumis sativus</name>
    <name type="common">Cucumber</name>
    <dbReference type="NCBI Taxonomy" id="3659"/>
    <lineage>
        <taxon>Eukaryota</taxon>
        <taxon>Viridiplantae</taxon>
        <taxon>Streptophyta</taxon>
        <taxon>Embryophyta</taxon>
        <taxon>Tracheophyta</taxon>
        <taxon>Spermatophyta</taxon>
        <taxon>Magnoliopsida</taxon>
        <taxon>eudicotyledons</taxon>
        <taxon>Gunneridae</taxon>
        <taxon>Pentapetalae</taxon>
        <taxon>rosids</taxon>
        <taxon>fabids</taxon>
        <taxon>Cucurbitales</taxon>
        <taxon>Cucurbitaceae</taxon>
        <taxon>Benincaseae</taxon>
        <taxon>Cucumis</taxon>
    </lineage>
</organism>
<reference evidence="2 3" key="2">
    <citation type="journal article" date="2009" name="PLoS ONE">
        <title>An integrated genetic and cytogenetic map of the cucumber genome.</title>
        <authorList>
            <person name="Ren Y."/>
            <person name="Zhang Z."/>
            <person name="Liu J."/>
            <person name="Staub J.E."/>
            <person name="Han Y."/>
            <person name="Cheng Z."/>
            <person name="Li X."/>
            <person name="Lu J."/>
            <person name="Miao H."/>
            <person name="Kang H."/>
            <person name="Xie B."/>
            <person name="Gu X."/>
            <person name="Wang X."/>
            <person name="Du Y."/>
            <person name="Jin W."/>
            <person name="Huang S."/>
        </authorList>
    </citation>
    <scope>NUCLEOTIDE SEQUENCE [LARGE SCALE GENOMIC DNA]</scope>
    <source>
        <strain evidence="3">cv. 9930</strain>
    </source>
</reference>
<name>A0A0A0L7E0_CUCSA</name>
<sequence length="101" mass="11447">MRLKFAKIQTSKKKKLEELAVLSKRIESVVVRSKAADEEEVDRLKVVVAELDKEIERMSPLEPRIRLEELRLIDPTESKKGKENVGASKSEDAQTSELLSA</sequence>
<dbReference type="AlphaFoldDB" id="A0A0A0L7E0"/>
<protein>
    <submittedName>
        <fullName evidence="2">Uncharacterized protein</fullName>
    </submittedName>
</protein>
<keyword evidence="3" id="KW-1185">Reference proteome</keyword>
<dbReference type="Proteomes" id="UP000029981">
    <property type="component" value="Chromosome 3"/>
</dbReference>
<accession>A0A0A0L7E0</accession>